<dbReference type="Proteomes" id="UP000188145">
    <property type="component" value="Chromosome"/>
</dbReference>
<name>A0A1Q2CSM9_9ACTN</name>
<dbReference type="Pfam" id="PF04468">
    <property type="entry name" value="PSP1"/>
    <property type="match status" value="1"/>
</dbReference>
<dbReference type="InterPro" id="IPR007557">
    <property type="entry name" value="PSP1_C"/>
</dbReference>
<dbReference type="AlphaFoldDB" id="A0A1Q2CSM9"/>
<dbReference type="EMBL" id="CP019606">
    <property type="protein sequence ID" value="AQP49075.1"/>
    <property type="molecule type" value="Genomic_DNA"/>
</dbReference>
<dbReference type="PANTHER" id="PTHR43830">
    <property type="entry name" value="PROTEIN PSP1"/>
    <property type="match status" value="1"/>
</dbReference>
<dbReference type="InterPro" id="IPR047767">
    <property type="entry name" value="PSP1-like"/>
</dbReference>
<keyword evidence="3" id="KW-1185">Reference proteome</keyword>
<accession>A0A1Q2CSM9</accession>
<feature type="domain" description="PSP1 C-terminal" evidence="1">
    <location>
        <begin position="56"/>
        <end position="148"/>
    </location>
</feature>
<evidence type="ECO:0000313" key="2">
    <source>
        <dbReference type="EMBL" id="AQP49075.1"/>
    </source>
</evidence>
<evidence type="ECO:0000259" key="1">
    <source>
        <dbReference type="PROSITE" id="PS51411"/>
    </source>
</evidence>
<proteinExistence type="predicted"/>
<dbReference type="GO" id="GO:0005737">
    <property type="term" value="C:cytoplasm"/>
    <property type="evidence" value="ECO:0007669"/>
    <property type="project" value="TreeGrafter"/>
</dbReference>
<dbReference type="KEGG" id="tes:BW730_17825"/>
<evidence type="ECO:0000313" key="3">
    <source>
        <dbReference type="Proteomes" id="UP000188145"/>
    </source>
</evidence>
<dbReference type="PROSITE" id="PS51411">
    <property type="entry name" value="PSP1_C"/>
    <property type="match status" value="1"/>
</dbReference>
<dbReference type="OrthoDB" id="9779344at2"/>
<dbReference type="STRING" id="1332264.BW730_17825"/>
<protein>
    <recommendedName>
        <fullName evidence="1">PSP1 C-terminal domain-containing protein</fullName>
    </recommendedName>
</protein>
<reference evidence="3" key="1">
    <citation type="submission" date="2017-02" db="EMBL/GenBank/DDBJ databases">
        <title>Tessaracoccus aquaemaris sp. nov., isolated from the intestine of a Korean rockfish, Sebastes schlegelii, in a marine aquaculture pond.</title>
        <authorList>
            <person name="Tak E.J."/>
            <person name="Bae J.-W."/>
        </authorList>
    </citation>
    <scope>NUCLEOTIDE SEQUENCE [LARGE SCALE GENOMIC DNA]</scope>
    <source>
        <strain evidence="3">NSG39</strain>
    </source>
</reference>
<dbReference type="NCBIfam" id="NF041131">
    <property type="entry name" value="RicT_YaaT_fam"/>
    <property type="match status" value="1"/>
</dbReference>
<gene>
    <name evidence="2" type="ORF">BW730_17825</name>
</gene>
<dbReference type="PANTHER" id="PTHR43830:SF3">
    <property type="entry name" value="PROTEIN PSP1"/>
    <property type="match status" value="1"/>
</dbReference>
<sequence length="278" mass="30685">MSRVMAVSFEKYGQLHYLDPGERDYSVGDWVMYPTADGPELAQCVWAPEHTDTTFGELPRCAGPASDADHDRDARNREIRSDAARTARDLIAQHGLPMKVVGIDFLDRSDKYDRLVAVYYTAPHRVDFRQLLGDLARALQSRIDLRQVGARDAARLIGGIGSCGREFCCTTFLTDFEPVSMRLAKVQSLPSNPLQIAGACGKLMCCLKYEHPLYEDFHRRAPSVGEQVALDDGATGRVIGHCVPAGEVRIRTSAGEIVRCPLESVCSRRTARLSLGDA</sequence>
<organism evidence="2 3">
    <name type="scientific">Tessaracoccus aquimaris</name>
    <dbReference type="NCBI Taxonomy" id="1332264"/>
    <lineage>
        <taxon>Bacteria</taxon>
        <taxon>Bacillati</taxon>
        <taxon>Actinomycetota</taxon>
        <taxon>Actinomycetes</taxon>
        <taxon>Propionibacteriales</taxon>
        <taxon>Propionibacteriaceae</taxon>
        <taxon>Tessaracoccus</taxon>
    </lineage>
</organism>